<dbReference type="PANTHER" id="PTHR12526">
    <property type="entry name" value="GLYCOSYLTRANSFERASE"/>
    <property type="match status" value="1"/>
</dbReference>
<dbReference type="EMBL" id="JMIX01000010">
    <property type="protein sequence ID" value="KEO92239.1"/>
    <property type="molecule type" value="Genomic_DNA"/>
</dbReference>
<dbReference type="SUPFAM" id="SSF53756">
    <property type="entry name" value="UDP-Glycosyltransferase/glycogen phosphorylase"/>
    <property type="match status" value="1"/>
</dbReference>
<dbReference type="RefSeq" id="WP_069297437.1">
    <property type="nucleotide sequence ID" value="NZ_CP017057.1"/>
</dbReference>
<proteinExistence type="predicted"/>
<reference evidence="2 3" key="1">
    <citation type="submission" date="2014-04" db="EMBL/GenBank/DDBJ databases">
        <title>A comprehensive comparison of genomes of Erythrobacter spp. Strains.</title>
        <authorList>
            <person name="Zheng Q."/>
        </authorList>
    </citation>
    <scope>NUCLEOTIDE SEQUENCE [LARGE SCALE GENOMIC DNA]</scope>
    <source>
        <strain evidence="2 3">DSM 8509</strain>
    </source>
</reference>
<protein>
    <recommendedName>
        <fullName evidence="1">Glycosyl transferase family 1 domain-containing protein</fullName>
    </recommendedName>
</protein>
<dbReference type="Gene3D" id="3.40.50.2000">
    <property type="entry name" value="Glycogen Phosphorylase B"/>
    <property type="match status" value="1"/>
</dbReference>
<organism evidence="2 3">
    <name type="scientific">Erythrobacter litoralis</name>
    <dbReference type="NCBI Taxonomy" id="39960"/>
    <lineage>
        <taxon>Bacteria</taxon>
        <taxon>Pseudomonadati</taxon>
        <taxon>Pseudomonadota</taxon>
        <taxon>Alphaproteobacteria</taxon>
        <taxon>Sphingomonadales</taxon>
        <taxon>Erythrobacteraceae</taxon>
        <taxon>Erythrobacter/Porphyrobacter group</taxon>
        <taxon>Erythrobacter</taxon>
    </lineage>
</organism>
<dbReference type="AlphaFoldDB" id="A0A074MFJ2"/>
<evidence type="ECO:0000313" key="2">
    <source>
        <dbReference type="EMBL" id="KEO92239.1"/>
    </source>
</evidence>
<name>A0A074MFJ2_9SPHN</name>
<comment type="caution">
    <text evidence="2">The sequence shown here is derived from an EMBL/GenBank/DDBJ whole genome shotgun (WGS) entry which is preliminary data.</text>
</comment>
<dbReference type="Pfam" id="PF00534">
    <property type="entry name" value="Glycos_transf_1"/>
    <property type="match status" value="1"/>
</dbReference>
<keyword evidence="3" id="KW-1185">Reference proteome</keyword>
<sequence>MIQIACKKVRYYLVPNTESSANELILLPVLRAQKAASGGLIVTQKYLNGAAEYAKSWPGPVTSLFEVSPLPSTDLDHVEVADDIGGHVIEIRPNDLKVLARRLQSASVVVGFLSPFEVGTTEICNRIGVPVVHVAEYTLRTEWQIIDSSGANPIVKLRRKLWAWKAERLRQYLIGISAGLQCNGVPTYRAYREICPDAFLFFDNRVKNSDIITSEKLARKTLEVQVGRPLRLVFGGRFVPMKGVLQLPRVARHLSQAGVPFELAIYGAGPEESKLRSAISRYGLEDQISIFPPVDFDQGWVPFLKQSADLFVCCHMQGDPSSTYSETMACGVPIAGYDNEAFKGIVEISGAGFLAPMGDSKKLASVIADLHRNRDRLVRAAQIGVSFSKQHCFESTFSRRVDHFKNLSRHPRKNDFV</sequence>
<dbReference type="KEGG" id="elq:Ga0102493_111390"/>
<dbReference type="OrthoDB" id="9790710at2"/>
<evidence type="ECO:0000259" key="1">
    <source>
        <dbReference type="Pfam" id="PF00534"/>
    </source>
</evidence>
<dbReference type="PATRIC" id="fig|39960.10.peg.471"/>
<dbReference type="Proteomes" id="UP000027866">
    <property type="component" value="Unassembled WGS sequence"/>
</dbReference>
<dbReference type="GO" id="GO:0016757">
    <property type="term" value="F:glycosyltransferase activity"/>
    <property type="evidence" value="ECO:0007669"/>
    <property type="project" value="InterPro"/>
</dbReference>
<gene>
    <name evidence="2" type="ORF">EH32_00395</name>
</gene>
<evidence type="ECO:0000313" key="3">
    <source>
        <dbReference type="Proteomes" id="UP000027866"/>
    </source>
</evidence>
<accession>A0A074MFJ2</accession>
<feature type="domain" description="Glycosyl transferase family 1" evidence="1">
    <location>
        <begin position="230"/>
        <end position="380"/>
    </location>
</feature>
<dbReference type="InterPro" id="IPR001296">
    <property type="entry name" value="Glyco_trans_1"/>
</dbReference>